<organism evidence="2 3">
    <name type="scientific">Paenibacillus oceani</name>
    <dbReference type="NCBI Taxonomy" id="2772510"/>
    <lineage>
        <taxon>Bacteria</taxon>
        <taxon>Bacillati</taxon>
        <taxon>Bacillota</taxon>
        <taxon>Bacilli</taxon>
        <taxon>Bacillales</taxon>
        <taxon>Paenibacillaceae</taxon>
        <taxon>Paenibacillus</taxon>
    </lineage>
</organism>
<name>A0A927H1T6_9BACL</name>
<keyword evidence="3" id="KW-1185">Reference proteome</keyword>
<protein>
    <submittedName>
        <fullName evidence="2">Uncharacterized protein</fullName>
    </submittedName>
</protein>
<feature type="region of interest" description="Disordered" evidence="1">
    <location>
        <begin position="1"/>
        <end position="62"/>
    </location>
</feature>
<proteinExistence type="predicted"/>
<dbReference type="RefSeq" id="WP_190930164.1">
    <property type="nucleotide sequence ID" value="NZ_JACXJA010000030.1"/>
</dbReference>
<evidence type="ECO:0000313" key="3">
    <source>
        <dbReference type="Proteomes" id="UP000639396"/>
    </source>
</evidence>
<comment type="caution">
    <text evidence="2">The sequence shown here is derived from an EMBL/GenBank/DDBJ whole genome shotgun (WGS) entry which is preliminary data.</text>
</comment>
<dbReference type="EMBL" id="JACXJA010000030">
    <property type="protein sequence ID" value="MBD2864542.1"/>
    <property type="molecule type" value="Genomic_DNA"/>
</dbReference>
<feature type="compositionally biased region" description="Basic and acidic residues" evidence="1">
    <location>
        <begin position="45"/>
        <end position="62"/>
    </location>
</feature>
<reference evidence="2" key="1">
    <citation type="submission" date="2020-09" db="EMBL/GenBank/DDBJ databases">
        <title>A novel bacterium of genus Paenibacillus, isolated from South China Sea.</title>
        <authorList>
            <person name="Huang H."/>
            <person name="Mo K."/>
            <person name="Hu Y."/>
        </authorList>
    </citation>
    <scope>NUCLEOTIDE SEQUENCE</scope>
    <source>
        <strain evidence="2">IB182363</strain>
    </source>
</reference>
<accession>A0A927H1T6</accession>
<feature type="compositionally biased region" description="Basic and acidic residues" evidence="1">
    <location>
        <begin position="8"/>
        <end position="31"/>
    </location>
</feature>
<gene>
    <name evidence="2" type="ORF">IDH45_21360</name>
</gene>
<evidence type="ECO:0000256" key="1">
    <source>
        <dbReference type="SAM" id="MobiDB-lite"/>
    </source>
</evidence>
<dbReference type="Proteomes" id="UP000639396">
    <property type="component" value="Unassembled WGS sequence"/>
</dbReference>
<sequence length="62" mass="7228">MSNQYNNNKHDASPKDNNQEKSTNEHGELRNGRLSMIKNNNSTGGERENEYLRELVDNRDIH</sequence>
<dbReference type="AlphaFoldDB" id="A0A927H1T6"/>
<evidence type="ECO:0000313" key="2">
    <source>
        <dbReference type="EMBL" id="MBD2864542.1"/>
    </source>
</evidence>